<dbReference type="InterPro" id="IPR029044">
    <property type="entry name" value="Nucleotide-diphossugar_trans"/>
</dbReference>
<dbReference type="Gene3D" id="3.90.550.10">
    <property type="entry name" value="Spore Coat Polysaccharide Biosynthesis Protein SpsA, Chain A"/>
    <property type="match status" value="1"/>
</dbReference>
<feature type="domain" description="Glycosyltransferase 2-like" evidence="1">
    <location>
        <begin position="8"/>
        <end position="112"/>
    </location>
</feature>
<keyword evidence="2" id="KW-0328">Glycosyltransferase</keyword>
<evidence type="ECO:0000259" key="1">
    <source>
        <dbReference type="Pfam" id="PF00535"/>
    </source>
</evidence>
<comment type="caution">
    <text evidence="2">The sequence shown here is derived from an EMBL/GenBank/DDBJ whole genome shotgun (WGS) entry which is preliminary data.</text>
</comment>
<reference evidence="2 3" key="1">
    <citation type="journal article" date="2023" name="Int. J. Syst. Evol. Microbiol.">
        <title>Winogradskyella bathintestinalis sp. nov., isolated from the intestine of the deep-sea loosejaw dragonfish, Malacosteus niger.</title>
        <authorList>
            <person name="Uniacke-Lowe S."/>
            <person name="Johnson C.N."/>
            <person name="Stanton C."/>
            <person name="Hill C."/>
            <person name="Ross P."/>
        </authorList>
    </citation>
    <scope>NUCLEOTIDE SEQUENCE [LARGE SCALE GENOMIC DNA]</scope>
    <source>
        <strain evidence="2 3">APC 3343</strain>
    </source>
</reference>
<name>A0ABT7ZUA3_9FLAO</name>
<sequence length="314" mass="36140">MRKPPFFSVVIPLYNKADHVENTLQSVINQSFKDFEVIIIDDGSTDDSLNKVKLIKDKRIQVYSQKNCGAAESRNIGIKKATAQFIALIDADDFWYPNHLEEHHKSILKFPNASLFSNAYQLKLLNAKLIDAIYNTPPKNEPHIIEDYFKASTIHPIAMTSSIAFNKTDFINLGGYNPNILSGQDLDLMIRYGIHKTIVFNPTITCYYDKSVPNSLSKTNHQISKEQLFSNFSEHEKKNLSLHHYLILNRYSLAIQCKLASNQATFKTLLPQIDKKHLNTKQRIILSMPKDIIILMKKLYYFFINNGIYISSYK</sequence>
<dbReference type="EMBL" id="JASDDK010000002">
    <property type="protein sequence ID" value="MDN3492597.1"/>
    <property type="molecule type" value="Genomic_DNA"/>
</dbReference>
<evidence type="ECO:0000313" key="2">
    <source>
        <dbReference type="EMBL" id="MDN3492597.1"/>
    </source>
</evidence>
<dbReference type="SUPFAM" id="SSF53448">
    <property type="entry name" value="Nucleotide-diphospho-sugar transferases"/>
    <property type="match status" value="1"/>
</dbReference>
<proteinExistence type="predicted"/>
<gene>
    <name evidence="2" type="ORF">QMA06_07685</name>
</gene>
<evidence type="ECO:0000313" key="3">
    <source>
        <dbReference type="Proteomes" id="UP001231197"/>
    </source>
</evidence>
<accession>A0ABT7ZUA3</accession>
<dbReference type="GO" id="GO:0016757">
    <property type="term" value="F:glycosyltransferase activity"/>
    <property type="evidence" value="ECO:0007669"/>
    <property type="project" value="UniProtKB-KW"/>
</dbReference>
<protein>
    <submittedName>
        <fullName evidence="2">Glycosyltransferase family A protein</fullName>
        <ecNumber evidence="2">2.4.-.-</ecNumber>
    </submittedName>
</protein>
<dbReference type="Proteomes" id="UP001231197">
    <property type="component" value="Unassembled WGS sequence"/>
</dbReference>
<dbReference type="Pfam" id="PF00535">
    <property type="entry name" value="Glycos_transf_2"/>
    <property type="match status" value="1"/>
</dbReference>
<dbReference type="CDD" id="cd00761">
    <property type="entry name" value="Glyco_tranf_GTA_type"/>
    <property type="match status" value="1"/>
</dbReference>
<keyword evidence="2" id="KW-0808">Transferase</keyword>
<dbReference type="EC" id="2.4.-.-" evidence="2"/>
<dbReference type="PANTHER" id="PTHR43685">
    <property type="entry name" value="GLYCOSYLTRANSFERASE"/>
    <property type="match status" value="1"/>
</dbReference>
<organism evidence="2 3">
    <name type="scientific">Winogradskyella bathintestinalis</name>
    <dbReference type="NCBI Taxonomy" id="3035208"/>
    <lineage>
        <taxon>Bacteria</taxon>
        <taxon>Pseudomonadati</taxon>
        <taxon>Bacteroidota</taxon>
        <taxon>Flavobacteriia</taxon>
        <taxon>Flavobacteriales</taxon>
        <taxon>Flavobacteriaceae</taxon>
        <taxon>Winogradskyella</taxon>
    </lineage>
</organism>
<dbReference type="RefSeq" id="WP_290206289.1">
    <property type="nucleotide sequence ID" value="NZ_JASDDK010000002.1"/>
</dbReference>
<dbReference type="PANTHER" id="PTHR43685:SF2">
    <property type="entry name" value="GLYCOSYLTRANSFERASE 2-LIKE DOMAIN-CONTAINING PROTEIN"/>
    <property type="match status" value="1"/>
</dbReference>
<keyword evidence="3" id="KW-1185">Reference proteome</keyword>
<dbReference type="InterPro" id="IPR001173">
    <property type="entry name" value="Glyco_trans_2-like"/>
</dbReference>
<dbReference type="InterPro" id="IPR050834">
    <property type="entry name" value="Glycosyltransf_2"/>
</dbReference>